<name>A0A2R3IMM6_9PSED</name>
<dbReference type="RefSeq" id="WP_033998848.1">
    <property type="nucleotide sequence ID" value="NZ_CP020560.1"/>
</dbReference>
<dbReference type="GeneID" id="77222181"/>
<dbReference type="AlphaFoldDB" id="A0A2R3IMM6"/>
<dbReference type="EMBL" id="CP027169">
    <property type="protein sequence ID" value="AVK03161.1"/>
    <property type="molecule type" value="Genomic_DNA"/>
</dbReference>
<evidence type="ECO:0000313" key="2">
    <source>
        <dbReference type="Proteomes" id="UP000238390"/>
    </source>
</evidence>
<evidence type="ECO:0000313" key="1">
    <source>
        <dbReference type="EMBL" id="AVK03161.1"/>
    </source>
</evidence>
<dbReference type="Proteomes" id="UP000238390">
    <property type="component" value="Chromosome"/>
</dbReference>
<gene>
    <name evidence="1" type="ORF">CSB93_5451</name>
</gene>
<organism evidence="1 2">
    <name type="scientific">Pseudomonas paraeruginosa</name>
    <dbReference type="NCBI Taxonomy" id="2994495"/>
    <lineage>
        <taxon>Bacteria</taxon>
        <taxon>Pseudomonadati</taxon>
        <taxon>Pseudomonadota</taxon>
        <taxon>Gammaproteobacteria</taxon>
        <taxon>Pseudomonadales</taxon>
        <taxon>Pseudomonadaceae</taxon>
        <taxon>Pseudomonas</taxon>
    </lineage>
</organism>
<proteinExistence type="predicted"/>
<keyword evidence="2" id="KW-1185">Reference proteome</keyword>
<reference evidence="1 2" key="1">
    <citation type="submission" date="2018-02" db="EMBL/GenBank/DDBJ databases">
        <title>FDA/CDC Antimicrobial Resistant Isolate Bank Genome Sequencing.</title>
        <authorList>
            <person name="Benahmed F.H."/>
            <person name="Lutgring J.D."/>
            <person name="Yoo B."/>
            <person name="Machado M."/>
            <person name="Brown A."/>
            <person name="McAllister G."/>
            <person name="Perry A."/>
            <person name="Halpin A.L."/>
            <person name="Vavikolanu K."/>
            <person name="Ott S."/>
            <person name="Zhao X."/>
            <person name="Tallon L.J."/>
            <person name="Sadzewicz L."/>
            <person name="Aluvathingal J."/>
            <person name="Nadendla S."/>
            <person name="Voskania-kordi A."/>
            <person name="Simonyan V."/>
            <person name="Patel J."/>
            <person name="Shawar R.M."/>
        </authorList>
    </citation>
    <scope>NUCLEOTIDE SEQUENCE [LARGE SCALE GENOMIC DNA]</scope>
    <source>
        <strain evidence="1 2">AR_0356</strain>
    </source>
</reference>
<sequence>MGLFDAAANLFGQVYERATQVAATAVTALADVAGTLVGSTVDAVGQQAQEAVDAVHDAVVTVEQAVGGAVGSVLGTAGEIAGDALDTLGSAVGTASGLVGNSLAIADDLLHGRVEPADYLKLVGDLGQGVAATVGHAWEFGSDSARAANDLYAAAYQGGSLSFGNSDGLLGVNVIGSLLGGNHEQGAIPDSRGILGPLPINVSFTEQGLTFGGETPLTPLVTAALALNPITAPLVPMLAPLNLGGLGVVGAVDKEGFSAKFYGIAGPSYNLGVANVGGTLELGSYNEVKLLSWNEVTLKDLPIVGGILGYVPVVKDIGISLPTLDLHFDSKLYAQTIAGADLAGVGPKGQIELVHDLDNDLSIVAGIAGDTAHSALDGAGRVFAALLGQAVEPAAPAIQLIGADPAPEHQALAA</sequence>
<accession>A0A2R3IMM6</accession>
<protein>
    <submittedName>
        <fullName evidence="1">Uncharacterized protein</fullName>
    </submittedName>
</protein>